<dbReference type="Pfam" id="PF07715">
    <property type="entry name" value="Plug"/>
    <property type="match status" value="2"/>
</dbReference>
<dbReference type="PROSITE" id="PS52016">
    <property type="entry name" value="TONB_DEPENDENT_REC_3"/>
    <property type="match status" value="1"/>
</dbReference>
<feature type="transmembrane region" description="Helical" evidence="4">
    <location>
        <begin position="12"/>
        <end position="35"/>
    </location>
</feature>
<evidence type="ECO:0000259" key="5">
    <source>
        <dbReference type="Pfam" id="PF05569"/>
    </source>
</evidence>
<feature type="transmembrane region" description="Helical" evidence="4">
    <location>
        <begin position="111"/>
        <end position="132"/>
    </location>
</feature>
<keyword evidence="1 4" id="KW-0812">Transmembrane</keyword>
<keyword evidence="1 4" id="KW-0472">Membrane</keyword>
<dbReference type="Pfam" id="PF05569">
    <property type="entry name" value="Peptidase_M56"/>
    <property type="match status" value="1"/>
</dbReference>
<comment type="subcellular location">
    <subcellularLocation>
        <location evidence="1">Cell outer membrane</location>
        <topology evidence="1">Multi-pass membrane protein</topology>
    </subcellularLocation>
</comment>
<dbReference type="InterPro" id="IPR012910">
    <property type="entry name" value="Plug_dom"/>
</dbReference>
<keyword evidence="1" id="KW-0813">Transport</keyword>
<feature type="compositionally biased region" description="Basic and acidic residues" evidence="3">
    <location>
        <begin position="696"/>
        <end position="705"/>
    </location>
</feature>
<keyword evidence="2" id="KW-0175">Coiled coil</keyword>
<reference evidence="7 8" key="1">
    <citation type="submission" date="2018-12" db="EMBL/GenBank/DDBJ databases">
        <title>Marinifilum JC070 sp. nov., a marine bacterium isolated from Yongle Blue Hole in the South China Sea.</title>
        <authorList>
            <person name="Fu T."/>
        </authorList>
    </citation>
    <scope>NUCLEOTIDE SEQUENCE [LARGE SCALE GENOMIC DNA]</scope>
    <source>
        <strain evidence="7 8">JC070</strain>
    </source>
</reference>
<keyword evidence="1" id="KW-0998">Cell outer membrane</keyword>
<proteinExistence type="inferred from homology"/>
<dbReference type="PANTHER" id="PTHR34978:SF3">
    <property type="entry name" value="SLR0241 PROTEIN"/>
    <property type="match status" value="1"/>
</dbReference>
<gene>
    <name evidence="7" type="ORF">ELS83_02135</name>
</gene>
<dbReference type="Gene3D" id="2.170.130.10">
    <property type="entry name" value="TonB-dependent receptor, plug domain"/>
    <property type="match status" value="5"/>
</dbReference>
<evidence type="ECO:0000313" key="7">
    <source>
        <dbReference type="EMBL" id="NOU58601.1"/>
    </source>
</evidence>
<dbReference type="InterPro" id="IPR008756">
    <property type="entry name" value="Peptidase_M56"/>
</dbReference>
<dbReference type="SUPFAM" id="SSF56935">
    <property type="entry name" value="Porins"/>
    <property type="match status" value="3"/>
</dbReference>
<protein>
    <recommendedName>
        <fullName evidence="9">TonB-dependent outer membrane receptor, SusC/RagA subfamily, signature region</fullName>
    </recommendedName>
</protein>
<dbReference type="InterPro" id="IPR037066">
    <property type="entry name" value="Plug_dom_sf"/>
</dbReference>
<dbReference type="Proteomes" id="UP000732105">
    <property type="component" value="Unassembled WGS sequence"/>
</dbReference>
<feature type="domain" description="Peptidase M56" evidence="5">
    <location>
        <begin position="18"/>
        <end position="261"/>
    </location>
</feature>
<evidence type="ECO:0000256" key="2">
    <source>
        <dbReference type="SAM" id="Coils"/>
    </source>
</evidence>
<feature type="transmembrane region" description="Helical" evidence="4">
    <location>
        <begin position="47"/>
        <end position="69"/>
    </location>
</feature>
<evidence type="ECO:0000313" key="8">
    <source>
        <dbReference type="Proteomes" id="UP000732105"/>
    </source>
</evidence>
<accession>A0ABX1WR88</accession>
<feature type="transmembrane region" description="Helical" evidence="4">
    <location>
        <begin position="318"/>
        <end position="339"/>
    </location>
</feature>
<keyword evidence="4" id="KW-1133">Transmembrane helix</keyword>
<evidence type="ECO:0000256" key="3">
    <source>
        <dbReference type="SAM" id="MobiDB-lite"/>
    </source>
</evidence>
<name>A0ABX1WR88_9BACT</name>
<keyword evidence="8" id="KW-1185">Reference proteome</keyword>
<keyword evidence="1" id="KW-1134">Transmembrane beta strand</keyword>
<dbReference type="InterPro" id="IPR039426">
    <property type="entry name" value="TonB-dep_rcpt-like"/>
</dbReference>
<comment type="caution">
    <text evidence="7">The sequence shown here is derived from an EMBL/GenBank/DDBJ whole genome shotgun (WGS) entry which is preliminary data.</text>
</comment>
<feature type="domain" description="TonB-dependent receptor plug" evidence="6">
    <location>
        <begin position="874"/>
        <end position="944"/>
    </location>
</feature>
<feature type="coiled-coil region" evidence="2">
    <location>
        <begin position="449"/>
        <end position="598"/>
    </location>
</feature>
<dbReference type="PANTHER" id="PTHR34978">
    <property type="entry name" value="POSSIBLE SENSOR-TRANSDUCER PROTEIN BLAR"/>
    <property type="match status" value="1"/>
</dbReference>
<feature type="region of interest" description="Disordered" evidence="3">
    <location>
        <begin position="681"/>
        <end position="705"/>
    </location>
</feature>
<organism evidence="7 8">
    <name type="scientific">Marinifilum caeruleilacunae</name>
    <dbReference type="NCBI Taxonomy" id="2499076"/>
    <lineage>
        <taxon>Bacteria</taxon>
        <taxon>Pseudomonadati</taxon>
        <taxon>Bacteroidota</taxon>
        <taxon>Bacteroidia</taxon>
        <taxon>Marinilabiliales</taxon>
        <taxon>Marinifilaceae</taxon>
    </lineage>
</organism>
<sequence length="1108" mass="126071">MSNFSIYKLIDATGWALLHSVWQIVALGLIVWIVFRFVSKDNAKLRYGIASISLLFIFLTFVATLLHYYSNSSKPVLTDSNLSPELLLFLLNNTADTAKSFSLENLNIAKYLPAMVNLWLIGVCILSLHMTFNYIQSIKLRKHLAYPLSAQNQNIASQLVRKFNLKQKITFKESGYVQTPSLIGYFKPVVLLPVSMLSGIPNNQLEIIIAHELAHIKRHDYLFQFIQGILELLFFYHPVVWWLSSVVNTEREHICDDIAVKVCGESLTLIKALNNMEAIRKKRFELVLGLSGKKDNLFDRVQRIIRPKSETAKSTNKLVFSGLFVLLFTGLILVSNFAISGNAFSGKQFFSKINVIDQEPKHSGEKDAILIEQDKDKKKAKKKSKATKAEEVEKEVVEIAPEVEVEPEMEFSPEIELAPEVEVELEMEAQEAMELAFPKDSLKSKEWIRKKASELIEEQKQELKRALDQMEKAKAEVKLEEMQLELKSALKELNAEEFKKELQESKIELQKELQHYSEEKYLKEIQEEQESETESLKEQLQKIEENNEFSDEKKAYLKKKIKESIERISSEEFQEQMKVQLERSKERIKEQLEKMESSDFEAQLELKRQAIQKQLEKLQSPEYKQRIEENFNRGKEQIQKHLEKVNTPEFRKELEEKLKNSNPSPDETYEAVFETMGTKLVTGRPMPTSNSVSIRSSERTSEGRRVKGLLPSSAPIHIKKPLVLVDGKKTPLDEVDPSTIKSMHVLKDAESMEKYGDDAKNGVIIITLKKEGEKDSDWTPNDVFEDRYYKFPKLNEQSSYRTVVGQRMNPTSAFHYNKLQQNFEKVDFDMLIVVDGKVKTKDEISDLNPDHIESMNVYKGKKATELFGEKAANGVIVIQTIGKSVDAIQIKGEAGENAPLYILDGKPMKSKTLKTIDPEDIHSISVLKDASATAIYGQDGKNGVILIESKKNAKSDKSFVVLDKEDDIHFPKVRIKGVRGEKAPLYILDGKPLDSQNLKAMHPDEIESVSVLKGESAEAIYGEEGKHGVIIISTKEVQSDKAVKLNLDNFKGKNAPMIIIDGKKVNAKALDKISPDDIEYITVLKDESAIEKYGKKGKNGVIEISLKK</sequence>
<comment type="similarity">
    <text evidence="1">Belongs to the TonB-dependent receptor family.</text>
</comment>
<dbReference type="EMBL" id="RZNH01000002">
    <property type="protein sequence ID" value="NOU58601.1"/>
    <property type="molecule type" value="Genomic_DNA"/>
</dbReference>
<dbReference type="RefSeq" id="WP_171593868.1">
    <property type="nucleotide sequence ID" value="NZ_RZNH01000002.1"/>
</dbReference>
<feature type="domain" description="TonB-dependent receptor plug" evidence="6">
    <location>
        <begin position="970"/>
        <end position="1029"/>
    </location>
</feature>
<dbReference type="InterPro" id="IPR023997">
    <property type="entry name" value="TonB-dep_OMP_SusC/RagA_CS"/>
</dbReference>
<evidence type="ECO:0000259" key="6">
    <source>
        <dbReference type="Pfam" id="PF07715"/>
    </source>
</evidence>
<evidence type="ECO:0000256" key="4">
    <source>
        <dbReference type="SAM" id="Phobius"/>
    </source>
</evidence>
<evidence type="ECO:0000256" key="1">
    <source>
        <dbReference type="PROSITE-ProRule" id="PRU01360"/>
    </source>
</evidence>
<dbReference type="CDD" id="cd07341">
    <property type="entry name" value="M56_BlaR1_MecR1_like"/>
    <property type="match status" value="1"/>
</dbReference>
<evidence type="ECO:0008006" key="9">
    <source>
        <dbReference type="Google" id="ProtNLM"/>
    </source>
</evidence>
<dbReference type="InterPro" id="IPR052173">
    <property type="entry name" value="Beta-lactam_resp_regulator"/>
</dbReference>
<dbReference type="NCBIfam" id="TIGR04057">
    <property type="entry name" value="SusC_RagA_signa"/>
    <property type="match status" value="1"/>
</dbReference>